<reference evidence="1" key="1">
    <citation type="submission" date="2014-11" db="EMBL/GenBank/DDBJ databases">
        <authorList>
            <person name="Amaro Gonzalez C."/>
        </authorList>
    </citation>
    <scope>NUCLEOTIDE SEQUENCE</scope>
</reference>
<proteinExistence type="predicted"/>
<organism evidence="1">
    <name type="scientific">Anguilla anguilla</name>
    <name type="common">European freshwater eel</name>
    <name type="synonym">Muraena anguilla</name>
    <dbReference type="NCBI Taxonomy" id="7936"/>
    <lineage>
        <taxon>Eukaryota</taxon>
        <taxon>Metazoa</taxon>
        <taxon>Chordata</taxon>
        <taxon>Craniata</taxon>
        <taxon>Vertebrata</taxon>
        <taxon>Euteleostomi</taxon>
        <taxon>Actinopterygii</taxon>
        <taxon>Neopterygii</taxon>
        <taxon>Teleostei</taxon>
        <taxon>Anguilliformes</taxon>
        <taxon>Anguillidae</taxon>
        <taxon>Anguilla</taxon>
    </lineage>
</organism>
<evidence type="ECO:0000313" key="1">
    <source>
        <dbReference type="EMBL" id="JAH46014.1"/>
    </source>
</evidence>
<dbReference type="EMBL" id="GBXM01062563">
    <property type="protein sequence ID" value="JAH46014.1"/>
    <property type="molecule type" value="Transcribed_RNA"/>
</dbReference>
<sequence length="38" mass="4806">MKFYIIFKKIFSFCTSLFSHKSTQHFNERTEERIKFRE</sequence>
<name>A0A0E9SXD0_ANGAN</name>
<protein>
    <submittedName>
        <fullName evidence="1">Uncharacterized protein</fullName>
    </submittedName>
</protein>
<dbReference type="AlphaFoldDB" id="A0A0E9SXD0"/>
<accession>A0A0E9SXD0</accession>
<reference evidence="1" key="2">
    <citation type="journal article" date="2015" name="Fish Shellfish Immunol.">
        <title>Early steps in the European eel (Anguilla anguilla)-Vibrio vulnificus interaction in the gills: Role of the RtxA13 toxin.</title>
        <authorList>
            <person name="Callol A."/>
            <person name="Pajuelo D."/>
            <person name="Ebbesson L."/>
            <person name="Teles M."/>
            <person name="MacKenzie S."/>
            <person name="Amaro C."/>
        </authorList>
    </citation>
    <scope>NUCLEOTIDE SEQUENCE</scope>
</reference>